<evidence type="ECO:0000313" key="1">
    <source>
        <dbReference type="EMBL" id="QQZ58918.1"/>
    </source>
</evidence>
<sequence>MPRQREWTDRDLSILHELYELREMTKGQIVTKHFSNGEKYGNKRLYIMKKEGLITSHVFGKRMAGQTVTAAYVRLTEAGMDLLIEHGLLDSKNYRARDLGLSIQQRQYITDANELYVQIPEVPFMDSRAIKRKYHLNRGNLTVGGFRTAEGDYMIYLLMPDARNQTLIKIITEIKKHPKLRGYLIYYKSRPIKDAFEGMSNKMGLVTGGIPVHLLPFDEIGITLTRQYILSTNAFLNLQKLLSQYGQLTRVKEGSNKYGFLYGIRRSDGLPTPYVIEVLIGDIMIYKRCLRNYNVDAYQREGGESFFFV</sequence>
<evidence type="ECO:0000313" key="2">
    <source>
        <dbReference type="Proteomes" id="UP000595841"/>
    </source>
</evidence>
<evidence type="ECO:0008006" key="3">
    <source>
        <dbReference type="Google" id="ProtNLM"/>
    </source>
</evidence>
<dbReference type="RefSeq" id="WP_202676340.1">
    <property type="nucleotide sequence ID" value="NZ_CP068595.1"/>
</dbReference>
<keyword evidence="2" id="KW-1185">Reference proteome</keyword>
<dbReference type="EMBL" id="CP068595">
    <property type="protein sequence ID" value="QQZ58918.1"/>
    <property type="molecule type" value="Genomic_DNA"/>
</dbReference>
<dbReference type="Proteomes" id="UP000595841">
    <property type="component" value="Chromosome"/>
</dbReference>
<protein>
    <recommendedName>
        <fullName evidence="3">Protein involved in plasmid replication-relaxation</fullName>
    </recommendedName>
</protein>
<organism evidence="1 2">
    <name type="scientific">Paenibacillus sonchi</name>
    <dbReference type="NCBI Taxonomy" id="373687"/>
    <lineage>
        <taxon>Bacteria</taxon>
        <taxon>Bacillati</taxon>
        <taxon>Bacillota</taxon>
        <taxon>Bacilli</taxon>
        <taxon>Bacillales</taxon>
        <taxon>Paenibacillaceae</taxon>
        <taxon>Paenibacillus</taxon>
        <taxon>Paenibacillus sonchi group</taxon>
    </lineage>
</organism>
<dbReference type="KEGG" id="pson:JI735_19500"/>
<dbReference type="AlphaFoldDB" id="A0A974S9X5"/>
<accession>A0A974S9X5</accession>
<name>A0A974S9X5_9BACL</name>
<proteinExistence type="predicted"/>
<reference evidence="1 2" key="1">
    <citation type="submission" date="2021-01" db="EMBL/GenBank/DDBJ databases">
        <title>Whole genome sequence of Paenibacillus sonchi LMG 24727 for comparative genomics.</title>
        <authorList>
            <person name="Lee G."/>
            <person name="Kim M.-J."/>
            <person name="Lim K."/>
            <person name="Shin J.-H."/>
        </authorList>
    </citation>
    <scope>NUCLEOTIDE SEQUENCE [LARGE SCALE GENOMIC DNA]</scope>
    <source>
        <strain evidence="1 2">LMG 24727</strain>
    </source>
</reference>
<gene>
    <name evidence="1" type="ORF">JI735_19500</name>
</gene>